<accession>A0A699IU57</accession>
<evidence type="ECO:0000256" key="1">
    <source>
        <dbReference type="SAM" id="MobiDB-lite"/>
    </source>
</evidence>
<reference evidence="2" key="1">
    <citation type="journal article" date="2019" name="Sci. Rep.">
        <title>Draft genome of Tanacetum cinerariifolium, the natural source of mosquito coil.</title>
        <authorList>
            <person name="Yamashiro T."/>
            <person name="Shiraishi A."/>
            <person name="Satake H."/>
            <person name="Nakayama K."/>
        </authorList>
    </citation>
    <scope>NUCLEOTIDE SEQUENCE</scope>
</reference>
<feature type="region of interest" description="Disordered" evidence="1">
    <location>
        <begin position="1"/>
        <end position="42"/>
    </location>
</feature>
<gene>
    <name evidence="2" type="ORF">Tci_558148</name>
</gene>
<dbReference type="EMBL" id="BKCJ010333761">
    <property type="protein sequence ID" value="GEZ86175.1"/>
    <property type="molecule type" value="Genomic_DNA"/>
</dbReference>
<comment type="caution">
    <text evidence="2">The sequence shown here is derived from an EMBL/GenBank/DDBJ whole genome shotgun (WGS) entry which is preliminary data.</text>
</comment>
<evidence type="ECO:0000313" key="2">
    <source>
        <dbReference type="EMBL" id="GEZ86175.1"/>
    </source>
</evidence>
<feature type="compositionally biased region" description="Basic and acidic residues" evidence="1">
    <location>
        <begin position="17"/>
        <end position="42"/>
    </location>
</feature>
<proteinExistence type="predicted"/>
<feature type="compositionally biased region" description="Basic and acidic residues" evidence="1">
    <location>
        <begin position="1"/>
        <end position="10"/>
    </location>
</feature>
<name>A0A699IU57_TANCI</name>
<protein>
    <submittedName>
        <fullName evidence="2">Uncharacterized protein</fullName>
    </submittedName>
</protein>
<sequence length="155" mass="18107">MDSEVVKDKAVLTQESSSKRAGDKLDQERSKKQNVEDDKESEEFKRCWEIIPDDGDDVTIDATPLSIKTSIIDYKIYKEGERVTSKFSKQMEILRCIILSNTIYYLLAEKMYPLTNHTLHQMFNNVKLQVDEECEMAYELLRLVKKQLKEGYKAN</sequence>
<organism evidence="2">
    <name type="scientific">Tanacetum cinerariifolium</name>
    <name type="common">Dalmatian daisy</name>
    <name type="synonym">Chrysanthemum cinerariifolium</name>
    <dbReference type="NCBI Taxonomy" id="118510"/>
    <lineage>
        <taxon>Eukaryota</taxon>
        <taxon>Viridiplantae</taxon>
        <taxon>Streptophyta</taxon>
        <taxon>Embryophyta</taxon>
        <taxon>Tracheophyta</taxon>
        <taxon>Spermatophyta</taxon>
        <taxon>Magnoliopsida</taxon>
        <taxon>eudicotyledons</taxon>
        <taxon>Gunneridae</taxon>
        <taxon>Pentapetalae</taxon>
        <taxon>asterids</taxon>
        <taxon>campanulids</taxon>
        <taxon>Asterales</taxon>
        <taxon>Asteraceae</taxon>
        <taxon>Asteroideae</taxon>
        <taxon>Anthemideae</taxon>
        <taxon>Anthemidinae</taxon>
        <taxon>Tanacetum</taxon>
    </lineage>
</organism>
<dbReference type="AlphaFoldDB" id="A0A699IU57"/>